<comment type="similarity">
    <text evidence="3">Belongs to the peptidase S9C family.</text>
</comment>
<evidence type="ECO:0000256" key="8">
    <source>
        <dbReference type="ARBA" id="ARBA00032829"/>
    </source>
</evidence>
<evidence type="ECO:0000256" key="1">
    <source>
        <dbReference type="ARBA" id="ARBA00000721"/>
    </source>
</evidence>
<dbReference type="Pfam" id="PF00326">
    <property type="entry name" value="Peptidase_S9"/>
    <property type="match status" value="2"/>
</dbReference>
<keyword evidence="7" id="KW-0378">Hydrolase</keyword>
<dbReference type="Proteomes" id="UP001437256">
    <property type="component" value="Unassembled WGS sequence"/>
</dbReference>
<comment type="caution">
    <text evidence="11">The sequence shown here is derived from an EMBL/GenBank/DDBJ whole genome shotgun (WGS) entry which is preliminary data.</text>
</comment>
<evidence type="ECO:0000256" key="7">
    <source>
        <dbReference type="ARBA" id="ARBA00022801"/>
    </source>
</evidence>
<feature type="domain" description="Acylamino-acid-releasing enzyme N-terminal" evidence="10">
    <location>
        <begin position="27"/>
        <end position="143"/>
    </location>
</feature>
<sequence>MTSTLYDRLAELPAPISGYFVDRNVVQLSSSIQDFTRNTKRSVSKSIFISANSVFSSPNQEAGDTVLSRPSPSGKLRVNLKEIGSDDKKKRFVEVWSKESIVASKEVTEVHGAFYNDDYLSTISFSDTENSVVYIAEEKNEQSKDTPDYYRYSQSFGEGFPGKKRPAIFVFLWDSRGQNTQKTAVIRISTNTPHILFGQALFSSKANVLFATGYEHSLGGRLLGVKGCYNRPSGIWQISLEKDALSRAFVADTIPSSVDSQLLKLTPPHLSCRSPRLVFNEGRERLVWLAVSSGGAHASTSQLHSLDITSEVNYDSSRIVVDVVNDLKDGEFPGLYPDPALSPSPFVRIRGHDYLITHSALASYYVILLISLDDGTIRNLTPTSSASSLYSSFLLNTDGERRFICVRTSPTVPYEVILGEIDDNANVSWQELQTTLSELPTEIQHQLAQLKVDTIRVPDRHPVETIVIQHTNPEAGKIPPHIMMPHGGPHATSLVGFNPANVAFALAGFNISLPNYTGSLGFGETHVRQLLGKCGTLDVEDCIGSLRHLTELGIAKDGQKAFLFGGSHGGFLIGHLLAQYPDTFAAACLRNPVTSCGEVTNTDIRDWYWGEFGHEYSLPSSPIGSDGRTGNASQPKDIGIMTPALYEALFKAAPIGHVEKVKAGVLLCVGGSDKRVSPTQGIDYYHALKAARAKAGLPDDDVEMLWFPDDGHPLEGVEASRMTWVRSVEWFKDRL</sequence>
<name>A0ABR3A6R4_9AGAR</name>
<keyword evidence="6" id="KW-0963">Cytoplasm</keyword>
<gene>
    <name evidence="11" type="ORF">AAF712_003318</name>
</gene>
<protein>
    <recommendedName>
        <fullName evidence="5">acylaminoacyl-peptidase</fullName>
        <ecNumber evidence="5">3.4.19.1</ecNumber>
    </recommendedName>
    <alternativeName>
        <fullName evidence="8">Dipeptidyl-peptidase V</fullName>
    </alternativeName>
</protein>
<evidence type="ECO:0000256" key="5">
    <source>
        <dbReference type="ARBA" id="ARBA00012917"/>
    </source>
</evidence>
<reference evidence="11 12" key="1">
    <citation type="submission" date="2024-05" db="EMBL/GenBank/DDBJ databases">
        <title>A draft genome resource for the thread blight pathogen Marasmius tenuissimus strain MS-2.</title>
        <authorList>
            <person name="Yulfo-Soto G.E."/>
            <person name="Baruah I.K."/>
            <person name="Amoako-Attah I."/>
            <person name="Bukari Y."/>
            <person name="Meinhardt L.W."/>
            <person name="Bailey B.A."/>
            <person name="Cohen S.P."/>
        </authorList>
    </citation>
    <scope>NUCLEOTIDE SEQUENCE [LARGE SCALE GENOMIC DNA]</scope>
    <source>
        <strain evidence="11 12">MS-2</strain>
    </source>
</reference>
<evidence type="ECO:0000256" key="4">
    <source>
        <dbReference type="ARBA" id="ARBA00011881"/>
    </source>
</evidence>
<proteinExistence type="inferred from homology"/>
<evidence type="ECO:0000259" key="10">
    <source>
        <dbReference type="Pfam" id="PF19283"/>
    </source>
</evidence>
<organism evidence="11 12">
    <name type="scientific">Marasmius tenuissimus</name>
    <dbReference type="NCBI Taxonomy" id="585030"/>
    <lineage>
        <taxon>Eukaryota</taxon>
        <taxon>Fungi</taxon>
        <taxon>Dikarya</taxon>
        <taxon>Basidiomycota</taxon>
        <taxon>Agaricomycotina</taxon>
        <taxon>Agaricomycetes</taxon>
        <taxon>Agaricomycetidae</taxon>
        <taxon>Agaricales</taxon>
        <taxon>Marasmiineae</taxon>
        <taxon>Marasmiaceae</taxon>
        <taxon>Marasmius</taxon>
    </lineage>
</organism>
<dbReference type="PANTHER" id="PTHR42776:SF4">
    <property type="entry name" value="ACYLAMINO-ACID-RELEASING ENZYME"/>
    <property type="match status" value="1"/>
</dbReference>
<dbReference type="InterPro" id="IPR001375">
    <property type="entry name" value="Peptidase_S9_cat"/>
</dbReference>
<feature type="domain" description="Peptidase S9 prolyl oligopeptidase catalytic" evidence="9">
    <location>
        <begin position="504"/>
        <end position="602"/>
    </location>
</feature>
<feature type="domain" description="Acylamino-acid-releasing enzyme N-terminal" evidence="10">
    <location>
        <begin position="152"/>
        <end position="436"/>
    </location>
</feature>
<evidence type="ECO:0000256" key="2">
    <source>
        <dbReference type="ARBA" id="ARBA00004496"/>
    </source>
</evidence>
<evidence type="ECO:0000259" key="9">
    <source>
        <dbReference type="Pfam" id="PF00326"/>
    </source>
</evidence>
<evidence type="ECO:0000256" key="6">
    <source>
        <dbReference type="ARBA" id="ARBA00022490"/>
    </source>
</evidence>
<dbReference type="SUPFAM" id="SSF53474">
    <property type="entry name" value="alpha/beta-Hydrolases"/>
    <property type="match status" value="1"/>
</dbReference>
<dbReference type="InterPro" id="IPR029058">
    <property type="entry name" value="AB_hydrolase_fold"/>
</dbReference>
<evidence type="ECO:0000313" key="12">
    <source>
        <dbReference type="Proteomes" id="UP001437256"/>
    </source>
</evidence>
<comment type="subunit">
    <text evidence="4">Homotetramer.</text>
</comment>
<dbReference type="Pfam" id="PF19283">
    <property type="entry name" value="APEH_N"/>
    <property type="match status" value="2"/>
</dbReference>
<dbReference type="EC" id="3.4.19.1" evidence="5"/>
<dbReference type="EMBL" id="JBBXMP010000011">
    <property type="protein sequence ID" value="KAL0069660.1"/>
    <property type="molecule type" value="Genomic_DNA"/>
</dbReference>
<comment type="subcellular location">
    <subcellularLocation>
        <location evidence="2">Cytoplasm</location>
    </subcellularLocation>
</comment>
<dbReference type="Gene3D" id="3.40.50.1820">
    <property type="entry name" value="alpha/beta hydrolase"/>
    <property type="match status" value="1"/>
</dbReference>
<dbReference type="PANTHER" id="PTHR42776">
    <property type="entry name" value="SERINE PEPTIDASE S9 FAMILY MEMBER"/>
    <property type="match status" value="1"/>
</dbReference>
<evidence type="ECO:0000256" key="3">
    <source>
        <dbReference type="ARBA" id="ARBA00010040"/>
    </source>
</evidence>
<evidence type="ECO:0000313" key="11">
    <source>
        <dbReference type="EMBL" id="KAL0069660.1"/>
    </source>
</evidence>
<accession>A0ABR3A6R4</accession>
<feature type="domain" description="Peptidase S9 prolyl oligopeptidase catalytic" evidence="9">
    <location>
        <begin position="647"/>
        <end position="732"/>
    </location>
</feature>
<dbReference type="InterPro" id="IPR045550">
    <property type="entry name" value="AARE_N"/>
</dbReference>
<keyword evidence="12" id="KW-1185">Reference proteome</keyword>
<comment type="catalytic activity">
    <reaction evidence="1">
        <text>Cleavage of an N-acetyl or N-formyl amino acid from the N-terminus of a polypeptide.</text>
        <dbReference type="EC" id="3.4.19.1"/>
    </reaction>
</comment>